<evidence type="ECO:0000256" key="11">
    <source>
        <dbReference type="ARBA" id="ARBA00023204"/>
    </source>
</evidence>
<dbReference type="RefSeq" id="WP_113953788.1">
    <property type="nucleotide sequence ID" value="NZ_QNRT01000002.1"/>
</dbReference>
<sequence>MSEQSDALKRHQELVAVINHHNQLYYTQDEPEIADVEYDELMQELLAIESQFIELKTPDSPSQRVGSAPLAEFRQIQHEMPMLSLSNGFDEHDIQEFDRRLHNELGQSEDLQFDYVAEPKLDGLAVSILYVDGVIQHAATRGDGRVGEDITHNVKTIRSVPLRLPASAPKRLEVRGEIFISHAGFAALNEAQLAAGKKLFINPRNAAAGSLRQLDSKITASRPLDLFVYSVGVNSDESFADTHADTLSRLGELGFPICPLVENVTGVSGCLGYFAKMSERRASLDYEIDGIVYKLNRLAWQRAAGFIAKAPRWALAHKFPAQEKSTTVNEIDVQVGRTGAITPVARLEPVFVGGVTVSNVTLHNQAEIARLDIRVGDTVVVRRAGDVIPQIVSVNLSKRSTQSVPYQFPERCPICGSEVVAEGQGIIARCSGGLSCAAQVKQGIKHFVSRKAMDIDGLGDKIVDALVDQELIANVSDLYTLSFEQIVELEGFAEKSAQNVIDSIESSKQTELERLLFALGIPQVGETTAQQLALRFGSIEAVESADQETLESMPDIGPIVAHNIVSFFHGENNKQVIQSLLDRGVRYTVIDVQAQPDPDSLPMAGKTVVLTGALESMSRSDAKKKLQSLGAKVAGSVSKKTSLVIVGADAGSKATKAEELGVPTADEEELLRILSGTSLLE</sequence>
<dbReference type="PROSITE" id="PS50172">
    <property type="entry name" value="BRCT"/>
    <property type="match status" value="1"/>
</dbReference>
<evidence type="ECO:0000313" key="16">
    <source>
        <dbReference type="EMBL" id="RBP50981.1"/>
    </source>
</evidence>
<dbReference type="EC" id="6.5.1.2" evidence="2 14"/>
<dbReference type="SUPFAM" id="SSF52113">
    <property type="entry name" value="BRCT domain"/>
    <property type="match status" value="1"/>
</dbReference>
<dbReference type="PIRSF" id="PIRSF001604">
    <property type="entry name" value="LigA"/>
    <property type="match status" value="1"/>
</dbReference>
<evidence type="ECO:0000256" key="13">
    <source>
        <dbReference type="ARBA" id="ARBA00060881"/>
    </source>
</evidence>
<feature type="binding site" evidence="14">
    <location>
        <position position="412"/>
    </location>
    <ligand>
        <name>Zn(2+)</name>
        <dbReference type="ChEBI" id="CHEBI:29105"/>
    </ligand>
</feature>
<evidence type="ECO:0000256" key="1">
    <source>
        <dbReference type="ARBA" id="ARBA00004067"/>
    </source>
</evidence>
<dbReference type="OrthoDB" id="9759736at2"/>
<dbReference type="InterPro" id="IPR004149">
    <property type="entry name" value="Znf_DNAligase_C4"/>
</dbReference>
<dbReference type="CDD" id="cd17748">
    <property type="entry name" value="BRCT_DNA_ligase_like"/>
    <property type="match status" value="1"/>
</dbReference>
<dbReference type="GO" id="GO:0005829">
    <property type="term" value="C:cytosol"/>
    <property type="evidence" value="ECO:0007669"/>
    <property type="project" value="TreeGrafter"/>
</dbReference>
<evidence type="ECO:0000256" key="3">
    <source>
        <dbReference type="ARBA" id="ARBA00013308"/>
    </source>
</evidence>
<dbReference type="FunFam" id="2.40.50.140:FF:000012">
    <property type="entry name" value="DNA ligase"/>
    <property type="match status" value="1"/>
</dbReference>
<evidence type="ECO:0000259" key="15">
    <source>
        <dbReference type="PROSITE" id="PS50172"/>
    </source>
</evidence>
<dbReference type="Gene3D" id="1.10.287.610">
    <property type="entry name" value="Helix hairpin bin"/>
    <property type="match status" value="1"/>
</dbReference>
<dbReference type="InterPro" id="IPR003583">
    <property type="entry name" value="Hlx-hairpin-Hlx_DNA-bd_motif"/>
</dbReference>
<organism evidence="16 17">
    <name type="scientific">Arenicella xantha</name>
    <dbReference type="NCBI Taxonomy" id="644221"/>
    <lineage>
        <taxon>Bacteria</taxon>
        <taxon>Pseudomonadati</taxon>
        <taxon>Pseudomonadota</taxon>
        <taxon>Gammaproteobacteria</taxon>
        <taxon>Arenicellales</taxon>
        <taxon>Arenicellaceae</taxon>
        <taxon>Arenicella</taxon>
    </lineage>
</organism>
<evidence type="ECO:0000256" key="5">
    <source>
        <dbReference type="ARBA" id="ARBA00022705"/>
    </source>
</evidence>
<dbReference type="Pfam" id="PF12826">
    <property type="entry name" value="HHH_2"/>
    <property type="match status" value="1"/>
</dbReference>
<dbReference type="Pfam" id="PF14520">
    <property type="entry name" value="HHH_5"/>
    <property type="match status" value="1"/>
</dbReference>
<feature type="binding site" evidence="14">
    <location>
        <position position="118"/>
    </location>
    <ligand>
        <name>NAD(+)</name>
        <dbReference type="ChEBI" id="CHEBI:57540"/>
    </ligand>
</feature>
<dbReference type="FunFam" id="3.30.470.30:FF:000001">
    <property type="entry name" value="DNA ligase"/>
    <property type="match status" value="1"/>
</dbReference>
<evidence type="ECO:0000256" key="9">
    <source>
        <dbReference type="ARBA" id="ARBA00022842"/>
    </source>
</evidence>
<comment type="function">
    <text evidence="1 14">DNA ligase that catalyzes the formation of phosphodiester linkages between 5'-phosphoryl and 3'-hydroxyl groups in double-stranded DNA using NAD as a coenzyme and as the energy source for the reaction. It is essential for DNA replication and repair of damaged DNA.</text>
</comment>
<comment type="caution">
    <text evidence="14">Lacks conserved residue(s) required for the propagation of feature annotation.</text>
</comment>
<gene>
    <name evidence="14" type="primary">ligA</name>
    <name evidence="16" type="ORF">DFR28_102398</name>
</gene>
<accession>A0A395JJW9</accession>
<evidence type="ECO:0000256" key="2">
    <source>
        <dbReference type="ARBA" id="ARBA00012722"/>
    </source>
</evidence>
<dbReference type="InterPro" id="IPR001357">
    <property type="entry name" value="BRCT_dom"/>
</dbReference>
<reference evidence="16 17" key="1">
    <citation type="submission" date="2018-06" db="EMBL/GenBank/DDBJ databases">
        <title>Genomic Encyclopedia of Type Strains, Phase IV (KMG-IV): sequencing the most valuable type-strain genomes for metagenomic binning, comparative biology and taxonomic classification.</title>
        <authorList>
            <person name="Goeker M."/>
        </authorList>
    </citation>
    <scope>NUCLEOTIDE SEQUENCE [LARGE SCALE GENOMIC DNA]</scope>
    <source>
        <strain evidence="16 17">DSM 24032</strain>
    </source>
</reference>
<dbReference type="Proteomes" id="UP000253083">
    <property type="component" value="Unassembled WGS sequence"/>
</dbReference>
<feature type="active site" description="N6-AMP-lysine intermediate" evidence="14">
    <location>
        <position position="120"/>
    </location>
</feature>
<feature type="binding site" evidence="14">
    <location>
        <position position="177"/>
    </location>
    <ligand>
        <name>NAD(+)</name>
        <dbReference type="ChEBI" id="CHEBI:57540"/>
    </ligand>
</feature>
<dbReference type="InterPro" id="IPR010994">
    <property type="entry name" value="RuvA_2-like"/>
</dbReference>
<dbReference type="Gene3D" id="1.10.150.20">
    <property type="entry name" value="5' to 3' exonuclease, C-terminal subdomain"/>
    <property type="match status" value="2"/>
</dbReference>
<dbReference type="Gene3D" id="6.20.10.30">
    <property type="match status" value="1"/>
</dbReference>
<evidence type="ECO:0000256" key="12">
    <source>
        <dbReference type="ARBA" id="ARBA00034005"/>
    </source>
</evidence>
<dbReference type="SUPFAM" id="SSF50249">
    <property type="entry name" value="Nucleic acid-binding proteins"/>
    <property type="match status" value="1"/>
</dbReference>
<proteinExistence type="inferred from homology"/>
<dbReference type="GO" id="GO:0003677">
    <property type="term" value="F:DNA binding"/>
    <property type="evidence" value="ECO:0007669"/>
    <property type="project" value="InterPro"/>
</dbReference>
<dbReference type="SMART" id="SM00292">
    <property type="entry name" value="BRCT"/>
    <property type="match status" value="1"/>
</dbReference>
<dbReference type="HAMAP" id="MF_01588">
    <property type="entry name" value="DNA_ligase_A"/>
    <property type="match status" value="1"/>
</dbReference>
<dbReference type="InterPro" id="IPR004150">
    <property type="entry name" value="NAD_DNA_ligase_OB"/>
</dbReference>
<dbReference type="InterPro" id="IPR036420">
    <property type="entry name" value="BRCT_dom_sf"/>
</dbReference>
<feature type="binding site" evidence="14">
    <location>
        <position position="436"/>
    </location>
    <ligand>
        <name>Zn(2+)</name>
        <dbReference type="ChEBI" id="CHEBI:29105"/>
    </ligand>
</feature>
<comment type="caution">
    <text evidence="16">The sequence shown here is derived from an EMBL/GenBank/DDBJ whole genome shotgun (WGS) entry which is preliminary data.</text>
</comment>
<dbReference type="GO" id="GO:0046872">
    <property type="term" value="F:metal ion binding"/>
    <property type="evidence" value="ECO:0007669"/>
    <property type="project" value="UniProtKB-KW"/>
</dbReference>
<evidence type="ECO:0000256" key="6">
    <source>
        <dbReference type="ARBA" id="ARBA00022723"/>
    </source>
</evidence>
<dbReference type="FunCoup" id="A0A395JJW9">
    <property type="interactions" value="438"/>
</dbReference>
<keyword evidence="7 14" id="KW-0227">DNA damage</keyword>
<dbReference type="NCBIfam" id="NF005932">
    <property type="entry name" value="PRK07956.1"/>
    <property type="match status" value="1"/>
</dbReference>
<dbReference type="CDD" id="cd00114">
    <property type="entry name" value="LIGANc"/>
    <property type="match status" value="1"/>
</dbReference>
<keyword evidence="17" id="KW-1185">Reference proteome</keyword>
<dbReference type="InterPro" id="IPR013840">
    <property type="entry name" value="DNAligase_N"/>
</dbReference>
<evidence type="ECO:0000256" key="10">
    <source>
        <dbReference type="ARBA" id="ARBA00023027"/>
    </source>
</evidence>
<dbReference type="InterPro" id="IPR001679">
    <property type="entry name" value="DNA_ligase"/>
</dbReference>
<feature type="binding site" evidence="14">
    <location>
        <begin position="84"/>
        <end position="85"/>
    </location>
    <ligand>
        <name>NAD(+)</name>
        <dbReference type="ChEBI" id="CHEBI:57540"/>
    </ligand>
</feature>
<keyword evidence="11 14" id="KW-0234">DNA repair</keyword>
<evidence type="ECO:0000256" key="7">
    <source>
        <dbReference type="ARBA" id="ARBA00022763"/>
    </source>
</evidence>
<dbReference type="SMART" id="SM00278">
    <property type="entry name" value="HhH1"/>
    <property type="match status" value="4"/>
</dbReference>
<comment type="catalytic activity">
    <reaction evidence="12 14">
        <text>NAD(+) + (deoxyribonucleotide)n-3'-hydroxyl + 5'-phospho-(deoxyribonucleotide)m = (deoxyribonucleotide)n+m + AMP + beta-nicotinamide D-nucleotide.</text>
        <dbReference type="EC" id="6.5.1.2"/>
    </reaction>
</comment>
<feature type="binding site" evidence="14">
    <location>
        <position position="141"/>
    </location>
    <ligand>
        <name>NAD(+)</name>
        <dbReference type="ChEBI" id="CHEBI:57540"/>
    </ligand>
</feature>
<dbReference type="Pfam" id="PF00533">
    <property type="entry name" value="BRCT"/>
    <property type="match status" value="1"/>
</dbReference>
<dbReference type="SMART" id="SM00532">
    <property type="entry name" value="LIGANc"/>
    <property type="match status" value="1"/>
</dbReference>
<feature type="binding site" evidence="14">
    <location>
        <begin position="35"/>
        <end position="39"/>
    </location>
    <ligand>
        <name>NAD(+)</name>
        <dbReference type="ChEBI" id="CHEBI:57540"/>
    </ligand>
</feature>
<dbReference type="Gene3D" id="3.30.470.30">
    <property type="entry name" value="DNA ligase/mRNA capping enzyme"/>
    <property type="match status" value="1"/>
</dbReference>
<evidence type="ECO:0000256" key="4">
    <source>
        <dbReference type="ARBA" id="ARBA00022598"/>
    </source>
</evidence>
<feature type="binding site" evidence="14">
    <location>
        <position position="415"/>
    </location>
    <ligand>
        <name>Zn(2+)</name>
        <dbReference type="ChEBI" id="CHEBI:29105"/>
    </ligand>
</feature>
<dbReference type="InterPro" id="IPR041663">
    <property type="entry name" value="DisA/LigA_HHH"/>
</dbReference>
<dbReference type="FunFam" id="1.10.150.20:FF:000006">
    <property type="entry name" value="DNA ligase"/>
    <property type="match status" value="1"/>
</dbReference>
<comment type="similarity">
    <text evidence="13 14">Belongs to the NAD-dependent DNA ligase family. LigA subfamily.</text>
</comment>
<dbReference type="Pfam" id="PF01653">
    <property type="entry name" value="DNA_ligase_aden"/>
    <property type="match status" value="1"/>
</dbReference>
<dbReference type="InParanoid" id="A0A395JJW9"/>
<dbReference type="GO" id="GO:0003911">
    <property type="term" value="F:DNA ligase (NAD+) activity"/>
    <property type="evidence" value="ECO:0007669"/>
    <property type="project" value="UniProtKB-UniRule"/>
</dbReference>
<dbReference type="GO" id="GO:0006260">
    <property type="term" value="P:DNA replication"/>
    <property type="evidence" value="ECO:0007669"/>
    <property type="project" value="UniProtKB-KW"/>
</dbReference>
<dbReference type="SUPFAM" id="SSF56091">
    <property type="entry name" value="DNA ligase/mRNA capping enzyme, catalytic domain"/>
    <property type="match status" value="1"/>
</dbReference>
<keyword evidence="5 14" id="KW-0235">DNA replication</keyword>
<dbReference type="InterPro" id="IPR012340">
    <property type="entry name" value="NA-bd_OB-fold"/>
</dbReference>
<dbReference type="PROSITE" id="PS01056">
    <property type="entry name" value="DNA_LIGASE_N2"/>
    <property type="match status" value="1"/>
</dbReference>
<dbReference type="NCBIfam" id="TIGR00575">
    <property type="entry name" value="dnlj"/>
    <property type="match status" value="1"/>
</dbReference>
<evidence type="ECO:0000256" key="8">
    <source>
        <dbReference type="ARBA" id="ARBA00022833"/>
    </source>
</evidence>
<keyword evidence="4 14" id="KW-0436">Ligase</keyword>
<dbReference type="InterPro" id="IPR013839">
    <property type="entry name" value="DNAligase_adenylation"/>
</dbReference>
<dbReference type="Gene3D" id="3.40.50.10190">
    <property type="entry name" value="BRCT domain"/>
    <property type="match status" value="1"/>
</dbReference>
<feature type="binding site" evidence="14">
    <location>
        <position position="294"/>
    </location>
    <ligand>
        <name>NAD(+)</name>
        <dbReference type="ChEBI" id="CHEBI:57540"/>
    </ligand>
</feature>
<dbReference type="PANTHER" id="PTHR23389">
    <property type="entry name" value="CHROMOSOME TRANSMISSION FIDELITY FACTOR 18"/>
    <property type="match status" value="1"/>
</dbReference>
<dbReference type="Gene3D" id="2.40.50.140">
    <property type="entry name" value="Nucleic acid-binding proteins"/>
    <property type="match status" value="1"/>
</dbReference>
<name>A0A395JJW9_9GAMM</name>
<dbReference type="AlphaFoldDB" id="A0A395JJW9"/>
<protein>
    <recommendedName>
        <fullName evidence="3 14">DNA ligase</fullName>
        <ecNumber evidence="2 14">6.5.1.2</ecNumber>
    </recommendedName>
    <alternativeName>
        <fullName evidence="14">Polydeoxyribonucleotide synthase [NAD(+)]</fullName>
    </alternativeName>
</protein>
<keyword evidence="6 14" id="KW-0479">Metal-binding</keyword>
<dbReference type="EMBL" id="QNRT01000002">
    <property type="protein sequence ID" value="RBP50981.1"/>
    <property type="molecule type" value="Genomic_DNA"/>
</dbReference>
<keyword evidence="10 14" id="KW-0520">NAD</keyword>
<keyword evidence="8 14" id="KW-0862">Zinc</keyword>
<comment type="cofactor">
    <cofactor evidence="14">
        <name>Mg(2+)</name>
        <dbReference type="ChEBI" id="CHEBI:18420"/>
    </cofactor>
    <cofactor evidence="14">
        <name>Mn(2+)</name>
        <dbReference type="ChEBI" id="CHEBI:29035"/>
    </cofactor>
</comment>
<dbReference type="FunFam" id="1.10.150.20:FF:000007">
    <property type="entry name" value="DNA ligase"/>
    <property type="match status" value="1"/>
</dbReference>
<dbReference type="GO" id="GO:0006281">
    <property type="term" value="P:DNA repair"/>
    <property type="evidence" value="ECO:0007669"/>
    <property type="project" value="UniProtKB-KW"/>
</dbReference>
<evidence type="ECO:0000313" key="17">
    <source>
        <dbReference type="Proteomes" id="UP000253083"/>
    </source>
</evidence>
<dbReference type="InterPro" id="IPR033136">
    <property type="entry name" value="DNA_ligase_CS"/>
</dbReference>
<dbReference type="Pfam" id="PF03120">
    <property type="entry name" value="OB_DNA_ligase"/>
    <property type="match status" value="1"/>
</dbReference>
<keyword evidence="14" id="KW-0464">Manganese</keyword>
<dbReference type="SUPFAM" id="SSF47781">
    <property type="entry name" value="RuvA domain 2-like"/>
    <property type="match status" value="1"/>
</dbReference>
<feature type="binding site" evidence="14">
    <location>
        <position position="318"/>
    </location>
    <ligand>
        <name>NAD(+)</name>
        <dbReference type="ChEBI" id="CHEBI:57540"/>
    </ligand>
</feature>
<keyword evidence="9 14" id="KW-0460">Magnesium</keyword>
<dbReference type="PANTHER" id="PTHR23389:SF9">
    <property type="entry name" value="DNA LIGASE"/>
    <property type="match status" value="1"/>
</dbReference>
<dbReference type="Pfam" id="PF03119">
    <property type="entry name" value="DNA_ligase_ZBD"/>
    <property type="match status" value="1"/>
</dbReference>
<evidence type="ECO:0000256" key="14">
    <source>
        <dbReference type="HAMAP-Rule" id="MF_01588"/>
    </source>
</evidence>
<feature type="domain" description="BRCT" evidence="15">
    <location>
        <begin position="598"/>
        <end position="681"/>
    </location>
</feature>